<gene>
    <name evidence="15" type="ORF">CKN69_03525</name>
</gene>
<dbReference type="Pfam" id="PF00270">
    <property type="entry name" value="DEAD"/>
    <property type="match status" value="1"/>
</dbReference>
<evidence type="ECO:0000259" key="14">
    <source>
        <dbReference type="PROSITE" id="PS51193"/>
    </source>
</evidence>
<dbReference type="GO" id="GO:0006281">
    <property type="term" value="P:DNA repair"/>
    <property type="evidence" value="ECO:0007669"/>
    <property type="project" value="UniProtKB-KW"/>
</dbReference>
<evidence type="ECO:0000256" key="9">
    <source>
        <dbReference type="ARBA" id="ARBA00023014"/>
    </source>
</evidence>
<dbReference type="Pfam" id="PF06733">
    <property type="entry name" value="DEAD_2"/>
    <property type="match status" value="1"/>
</dbReference>
<dbReference type="InterPro" id="IPR006554">
    <property type="entry name" value="Helicase-like_DEXD_c2"/>
</dbReference>
<evidence type="ECO:0000256" key="1">
    <source>
        <dbReference type="ARBA" id="ARBA00022485"/>
    </source>
</evidence>
<organism evidence="15 16">
    <name type="scientific">Carnobacterium divergens</name>
    <name type="common">Lactobacillus divergens</name>
    <dbReference type="NCBI Taxonomy" id="2748"/>
    <lineage>
        <taxon>Bacteria</taxon>
        <taxon>Bacillati</taxon>
        <taxon>Bacillota</taxon>
        <taxon>Bacilli</taxon>
        <taxon>Lactobacillales</taxon>
        <taxon>Carnobacteriaceae</taxon>
        <taxon>Carnobacterium</taxon>
    </lineage>
</organism>
<dbReference type="Pfam" id="PF13307">
    <property type="entry name" value="Helicase_C_2"/>
    <property type="match status" value="1"/>
</dbReference>
<comment type="similarity">
    <text evidence="13">Belongs to the helicase family. DinG subfamily.</text>
</comment>
<dbReference type="Gene3D" id="3.90.320.10">
    <property type="match status" value="1"/>
</dbReference>
<dbReference type="PROSITE" id="PS51193">
    <property type="entry name" value="HELICASE_ATP_BIND_2"/>
    <property type="match status" value="1"/>
</dbReference>
<dbReference type="GO" id="GO:0003677">
    <property type="term" value="F:DNA binding"/>
    <property type="evidence" value="ECO:0007669"/>
    <property type="project" value="UniProtKB-KW"/>
</dbReference>
<dbReference type="GO" id="GO:0051539">
    <property type="term" value="F:4 iron, 4 sulfur cluster binding"/>
    <property type="evidence" value="ECO:0007669"/>
    <property type="project" value="UniProtKB-KW"/>
</dbReference>
<keyword evidence="12" id="KW-0413">Isomerase</keyword>
<dbReference type="Gene3D" id="3.40.50.300">
    <property type="entry name" value="P-loop containing nucleotide triphosphate hydrolases"/>
    <property type="match status" value="2"/>
</dbReference>
<reference evidence="15 16" key="1">
    <citation type="journal article" date="2018" name="Int. J. Food Microbiol.">
        <title>Growth of Carnobacterium spp. isolated from chilled vacuum-packaged meat under relevant acidic conditions.</title>
        <authorList>
            <person name="Zhang P."/>
            <person name="Badoni M."/>
            <person name="Ganzle M."/>
            <person name="Yang X."/>
        </authorList>
    </citation>
    <scope>NUCLEOTIDE SEQUENCE [LARGE SCALE GENOMIC DNA]</scope>
    <source>
        <strain evidence="15 16">B2</strain>
    </source>
</reference>
<evidence type="ECO:0000256" key="2">
    <source>
        <dbReference type="ARBA" id="ARBA00022723"/>
    </source>
</evidence>
<evidence type="ECO:0000256" key="12">
    <source>
        <dbReference type="ARBA" id="ARBA00023235"/>
    </source>
</evidence>
<dbReference type="PANTHER" id="PTHR11472">
    <property type="entry name" value="DNA REPAIR DEAD HELICASE RAD3/XP-D SUBFAMILY MEMBER"/>
    <property type="match status" value="1"/>
</dbReference>
<evidence type="ECO:0000313" key="16">
    <source>
        <dbReference type="Proteomes" id="UP000297938"/>
    </source>
</evidence>
<dbReference type="InterPro" id="IPR006555">
    <property type="entry name" value="ATP-dep_Helicase_C"/>
</dbReference>
<keyword evidence="10" id="KW-0238">DNA-binding</keyword>
<keyword evidence="11" id="KW-0234">DNA repair</keyword>
<evidence type="ECO:0000256" key="11">
    <source>
        <dbReference type="ARBA" id="ARBA00023204"/>
    </source>
</evidence>
<keyword evidence="6 15" id="KW-0347">Helicase</keyword>
<dbReference type="GO" id="GO:0046872">
    <property type="term" value="F:metal ion binding"/>
    <property type="evidence" value="ECO:0007669"/>
    <property type="project" value="UniProtKB-KW"/>
</dbReference>
<dbReference type="Proteomes" id="UP000297938">
    <property type="component" value="Unassembled WGS sequence"/>
</dbReference>
<accession>A0A7Z8CZW1</accession>
<evidence type="ECO:0000256" key="13">
    <source>
        <dbReference type="ARBA" id="ARBA00038058"/>
    </source>
</evidence>
<proteinExistence type="inferred from homology"/>
<keyword evidence="4" id="KW-0227">DNA damage</keyword>
<keyword evidence="9" id="KW-0411">Iron-sulfur</keyword>
<dbReference type="InterPro" id="IPR045028">
    <property type="entry name" value="DinG/Rad3-like"/>
</dbReference>
<dbReference type="GO" id="GO:0005524">
    <property type="term" value="F:ATP binding"/>
    <property type="evidence" value="ECO:0007669"/>
    <property type="project" value="UniProtKB-KW"/>
</dbReference>
<evidence type="ECO:0000256" key="7">
    <source>
        <dbReference type="ARBA" id="ARBA00022840"/>
    </source>
</evidence>
<evidence type="ECO:0000256" key="4">
    <source>
        <dbReference type="ARBA" id="ARBA00022763"/>
    </source>
</evidence>
<dbReference type="Gene3D" id="1.10.275.40">
    <property type="match status" value="1"/>
</dbReference>
<comment type="caution">
    <text evidence="15">The sequence shown here is derived from an EMBL/GenBank/DDBJ whole genome shotgun (WGS) entry which is preliminary data.</text>
</comment>
<sequence>MNQKNRLSVRKLVEFVLKKGSIDERYTGSAHTAIEGTKIHQKIQKEAGDNYQKEVFLKKELLINKRDYSIEGRADGVVEEKTGEYWIDEIKTSEIAFDLIPDNTLDLFWGQLMCYGYLLAVEKELTEIELQLTYYETLEEKITRSRKKVTFTELASFFNHLIEQYEKWVIFNDNWRILRNQSIKQLPFPYGDYRSGQRELAVAVYKTIVTEQNLYCEAPTGIGKTMSTLFPAVKSIGEEKAEKLFYLTAKTITRQVAEDAVEQMERNGAKLKSVTLTAKDKICFLDERKCDPEHCIFARGYYDRLNEALFELLQQENHFTRDIVENYARKYTLCPFELSLDISLWCDIIICDYNYLFDPIVYLKRFFNEEKNDYVFLIDEVHNLVNRSREMFSASLSEQKIALVYKELLKEDQKQRRVMNRLIKDFKSFRTNCGERDFMTQSEPADLFLKHVTKFTEGTKEWLLANQQSSSHSKMVELYFEALTYLKISELYDERYVTYVHLVGEDVLIKQFCLNPSFLINQTLKRGKASVLFSATLSPINYFAQLLGGEEKPLMYQLPSPFKQEHQFLAIANYIDTRYQVRQDSYQPIASALNIMVSQKKGNYLFFFPSYHYLEAVYQVFIENNPTIETVVQERVMDEGQRESFLKKFKNAPESSLAGFCVLGGIFSEGIDLKGERLIGVAIVGVGLAQLNVEADLVRKHYQLENQKGYQFAYQIPGMNKVLQAAGRVIRSEMDRGVVLLLDQRFNAKRYRELFPEHWQRMEISRNESQLKQQVGAFWEQK</sequence>
<evidence type="ECO:0000256" key="5">
    <source>
        <dbReference type="ARBA" id="ARBA00022801"/>
    </source>
</evidence>
<keyword evidence="7" id="KW-0067">ATP-binding</keyword>
<name>A0A7Z8CZW1_CARDV</name>
<dbReference type="PANTHER" id="PTHR11472:SF34">
    <property type="entry name" value="REGULATOR OF TELOMERE ELONGATION HELICASE 1"/>
    <property type="match status" value="1"/>
</dbReference>
<dbReference type="SUPFAM" id="SSF52540">
    <property type="entry name" value="P-loop containing nucleoside triphosphate hydrolases"/>
    <property type="match status" value="2"/>
</dbReference>
<dbReference type="SMART" id="SM00488">
    <property type="entry name" value="DEXDc2"/>
    <property type="match status" value="1"/>
</dbReference>
<dbReference type="Gene3D" id="1.10.30.20">
    <property type="entry name" value="Bacterial XPD DNA helicase, FeS cluster domain"/>
    <property type="match status" value="1"/>
</dbReference>
<dbReference type="InterPro" id="IPR011545">
    <property type="entry name" value="DEAD/DEAH_box_helicase_dom"/>
</dbReference>
<dbReference type="AlphaFoldDB" id="A0A7Z8CZW1"/>
<dbReference type="InterPro" id="IPR042493">
    <property type="entry name" value="XPD_DNA_FeS"/>
</dbReference>
<evidence type="ECO:0000313" key="15">
    <source>
        <dbReference type="EMBL" id="TFJ28610.1"/>
    </source>
</evidence>
<dbReference type="EMBL" id="NRPP01000007">
    <property type="protein sequence ID" value="TFJ28610.1"/>
    <property type="molecule type" value="Genomic_DNA"/>
</dbReference>
<keyword evidence="8" id="KW-0408">Iron</keyword>
<keyword evidence="3" id="KW-0547">Nucleotide-binding</keyword>
<feature type="domain" description="Helicase ATP-binding" evidence="14">
    <location>
        <begin position="183"/>
        <end position="433"/>
    </location>
</feature>
<keyword evidence="1" id="KW-0004">4Fe-4S</keyword>
<evidence type="ECO:0000256" key="3">
    <source>
        <dbReference type="ARBA" id="ARBA00022741"/>
    </source>
</evidence>
<keyword evidence="2" id="KW-0479">Metal-binding</keyword>
<dbReference type="InterPro" id="IPR027417">
    <property type="entry name" value="P-loop_NTPase"/>
</dbReference>
<dbReference type="InterPro" id="IPR014013">
    <property type="entry name" value="Helic_SF1/SF2_ATP-bd_DinG/Rad3"/>
</dbReference>
<dbReference type="GO" id="GO:0003678">
    <property type="term" value="F:DNA helicase activity"/>
    <property type="evidence" value="ECO:0007669"/>
    <property type="project" value="InterPro"/>
</dbReference>
<dbReference type="InterPro" id="IPR010614">
    <property type="entry name" value="RAD3-like_helicase_DEAD"/>
</dbReference>
<dbReference type="GO" id="GO:0016818">
    <property type="term" value="F:hydrolase activity, acting on acid anhydrides, in phosphorus-containing anhydrides"/>
    <property type="evidence" value="ECO:0007669"/>
    <property type="project" value="InterPro"/>
</dbReference>
<dbReference type="InterPro" id="IPR011604">
    <property type="entry name" value="PDDEXK-like_dom_sf"/>
</dbReference>
<dbReference type="RefSeq" id="WP_135025735.1">
    <property type="nucleotide sequence ID" value="NZ_JBFUWK010000004.1"/>
</dbReference>
<evidence type="ECO:0000256" key="10">
    <source>
        <dbReference type="ARBA" id="ARBA00023125"/>
    </source>
</evidence>
<protein>
    <submittedName>
        <fullName evidence="15">ATP-dependent helicase</fullName>
    </submittedName>
</protein>
<dbReference type="SMART" id="SM00491">
    <property type="entry name" value="HELICc2"/>
    <property type="match status" value="1"/>
</dbReference>
<evidence type="ECO:0000256" key="8">
    <source>
        <dbReference type="ARBA" id="ARBA00023004"/>
    </source>
</evidence>
<keyword evidence="5" id="KW-0378">Hydrolase</keyword>
<evidence type="ECO:0000256" key="6">
    <source>
        <dbReference type="ARBA" id="ARBA00022806"/>
    </source>
</evidence>